<dbReference type="KEGG" id="dse:6608286"/>
<evidence type="ECO:0000313" key="3">
    <source>
        <dbReference type="Proteomes" id="UP000001292"/>
    </source>
</evidence>
<organism evidence="3">
    <name type="scientific">Drosophila sechellia</name>
    <name type="common">Fruit fly</name>
    <dbReference type="NCBI Taxonomy" id="7238"/>
    <lineage>
        <taxon>Eukaryota</taxon>
        <taxon>Metazoa</taxon>
        <taxon>Ecdysozoa</taxon>
        <taxon>Arthropoda</taxon>
        <taxon>Hexapoda</taxon>
        <taxon>Insecta</taxon>
        <taxon>Pterygota</taxon>
        <taxon>Neoptera</taxon>
        <taxon>Endopterygota</taxon>
        <taxon>Diptera</taxon>
        <taxon>Brachycera</taxon>
        <taxon>Muscomorpha</taxon>
        <taxon>Ephydroidea</taxon>
        <taxon>Drosophilidae</taxon>
        <taxon>Drosophila</taxon>
        <taxon>Sophophora</taxon>
    </lineage>
</organism>
<feature type="region of interest" description="Disordered" evidence="1">
    <location>
        <begin position="24"/>
        <end position="64"/>
    </location>
</feature>
<dbReference type="STRING" id="7238.B4HSL6"/>
<dbReference type="OrthoDB" id="7869073at2759"/>
<dbReference type="PhylomeDB" id="B4HSL6"/>
<protein>
    <submittedName>
        <fullName evidence="2">GM20633</fullName>
    </submittedName>
</protein>
<dbReference type="EMBL" id="CH480816">
    <property type="protein sequence ID" value="EDW47043.1"/>
    <property type="molecule type" value="Genomic_DNA"/>
</dbReference>
<evidence type="ECO:0000313" key="2">
    <source>
        <dbReference type="EMBL" id="EDW47043.1"/>
    </source>
</evidence>
<dbReference type="HOGENOM" id="CLU_761352_0_0_1"/>
<evidence type="ECO:0000256" key="1">
    <source>
        <dbReference type="SAM" id="MobiDB-lite"/>
    </source>
</evidence>
<name>B4HSL6_DROSE</name>
<gene>
    <name evidence="2" type="primary">Dsec\GM20633</name>
    <name evidence="2" type="ORF">Dsec_GM20633</name>
</gene>
<sequence length="368" mass="41619">MTDFNASGVILSLDEYFEQCVEPKPRIPPRYSCNAASKGGNRQPGHLRSYKDQDQDQDGDDDEIEDFQGSVLENGQSILTNFDSTASQINFEMNDFDKVYWEQESQSSEASQSSATCRMFGNNVNRPSAAAQLGISDQARGHVKSRLDLREGSRFRKSFNKGSKRQYNLHTRNEFHRQQHQPQIAKEQGQRSAYNAFSSQKIHPNQQTDLQIGVNKHFQYTHQAPIDLRSSRNNMGPDNYDWTGSTSIGSLTDSVSHIPDNRVKNHLPCETITRYTDNSMGVFAGEGRDIHSPQTGLEPAAVDSERMKVSRMARNVLLLLKSVAQQNNQGDSCDIFKNIDWINGPVEEPQNVGFPEREGGWDELHRFN</sequence>
<keyword evidence="3" id="KW-1185">Reference proteome</keyword>
<accession>B4HSL6</accession>
<reference evidence="2 3" key="1">
    <citation type="journal article" date="2007" name="Nature">
        <title>Evolution of genes and genomes on the Drosophila phylogeny.</title>
        <authorList>
            <consortium name="Drosophila 12 Genomes Consortium"/>
            <person name="Clark A.G."/>
            <person name="Eisen M.B."/>
            <person name="Smith D.R."/>
            <person name="Bergman C.M."/>
            <person name="Oliver B."/>
            <person name="Markow T.A."/>
            <person name="Kaufman T.C."/>
            <person name="Kellis M."/>
            <person name="Gelbart W."/>
            <person name="Iyer V.N."/>
            <person name="Pollard D.A."/>
            <person name="Sackton T.B."/>
            <person name="Larracuente A.M."/>
            <person name="Singh N.D."/>
            <person name="Abad J.P."/>
            <person name="Abt D.N."/>
            <person name="Adryan B."/>
            <person name="Aguade M."/>
            <person name="Akashi H."/>
            <person name="Anderson W.W."/>
            <person name="Aquadro C.F."/>
            <person name="Ardell D.H."/>
            <person name="Arguello R."/>
            <person name="Artieri C.G."/>
            <person name="Barbash D.A."/>
            <person name="Barker D."/>
            <person name="Barsanti P."/>
            <person name="Batterham P."/>
            <person name="Batzoglou S."/>
            <person name="Begun D."/>
            <person name="Bhutkar A."/>
            <person name="Blanco E."/>
            <person name="Bosak S.A."/>
            <person name="Bradley R.K."/>
            <person name="Brand A.D."/>
            <person name="Brent M.R."/>
            <person name="Brooks A.N."/>
            <person name="Brown R.H."/>
            <person name="Butlin R.K."/>
            <person name="Caggese C."/>
            <person name="Calvi B.R."/>
            <person name="Bernardo de Carvalho A."/>
            <person name="Caspi A."/>
            <person name="Castrezana S."/>
            <person name="Celniker S.E."/>
            <person name="Chang J.L."/>
            <person name="Chapple C."/>
            <person name="Chatterji S."/>
            <person name="Chinwalla A."/>
            <person name="Civetta A."/>
            <person name="Clifton S.W."/>
            <person name="Comeron J.M."/>
            <person name="Costello J.C."/>
            <person name="Coyne J.A."/>
            <person name="Daub J."/>
            <person name="David R.G."/>
            <person name="Delcher A.L."/>
            <person name="Delehaunty K."/>
            <person name="Do C.B."/>
            <person name="Ebling H."/>
            <person name="Edwards K."/>
            <person name="Eickbush T."/>
            <person name="Evans J.D."/>
            <person name="Filipski A."/>
            <person name="Findeiss S."/>
            <person name="Freyhult E."/>
            <person name="Fulton L."/>
            <person name="Fulton R."/>
            <person name="Garcia A.C."/>
            <person name="Gardiner A."/>
            <person name="Garfield D.A."/>
            <person name="Garvin B.E."/>
            <person name="Gibson G."/>
            <person name="Gilbert D."/>
            <person name="Gnerre S."/>
            <person name="Godfrey J."/>
            <person name="Good R."/>
            <person name="Gotea V."/>
            <person name="Gravely B."/>
            <person name="Greenberg A.J."/>
            <person name="Griffiths-Jones S."/>
            <person name="Gross S."/>
            <person name="Guigo R."/>
            <person name="Gustafson E.A."/>
            <person name="Haerty W."/>
            <person name="Hahn M.W."/>
            <person name="Halligan D.L."/>
            <person name="Halpern A.L."/>
            <person name="Halter G.M."/>
            <person name="Han M.V."/>
            <person name="Heger A."/>
            <person name="Hillier L."/>
            <person name="Hinrichs A.S."/>
            <person name="Holmes I."/>
            <person name="Hoskins R.A."/>
            <person name="Hubisz M.J."/>
            <person name="Hultmark D."/>
            <person name="Huntley M.A."/>
            <person name="Jaffe D.B."/>
            <person name="Jagadeeshan S."/>
            <person name="Jeck W.R."/>
            <person name="Johnson J."/>
            <person name="Jones C.D."/>
            <person name="Jordan W.C."/>
            <person name="Karpen G.H."/>
            <person name="Kataoka E."/>
            <person name="Keightley P.D."/>
            <person name="Kheradpour P."/>
            <person name="Kirkness E.F."/>
            <person name="Koerich L.B."/>
            <person name="Kristiansen K."/>
            <person name="Kudrna D."/>
            <person name="Kulathinal R.J."/>
            <person name="Kumar S."/>
            <person name="Kwok R."/>
            <person name="Lander E."/>
            <person name="Langley C.H."/>
            <person name="Lapoint R."/>
            <person name="Lazzaro B.P."/>
            <person name="Lee S.J."/>
            <person name="Levesque L."/>
            <person name="Li R."/>
            <person name="Lin C.F."/>
            <person name="Lin M.F."/>
            <person name="Lindblad-Toh K."/>
            <person name="Llopart A."/>
            <person name="Long M."/>
            <person name="Low L."/>
            <person name="Lozovsky E."/>
            <person name="Lu J."/>
            <person name="Luo M."/>
            <person name="Machado C.A."/>
            <person name="Makalowski W."/>
            <person name="Marzo M."/>
            <person name="Matsuda M."/>
            <person name="Matzkin L."/>
            <person name="McAllister B."/>
            <person name="McBride C.S."/>
            <person name="McKernan B."/>
            <person name="McKernan K."/>
            <person name="Mendez-Lago M."/>
            <person name="Minx P."/>
            <person name="Mollenhauer M.U."/>
            <person name="Montooth K."/>
            <person name="Mount S.M."/>
            <person name="Mu X."/>
            <person name="Myers E."/>
            <person name="Negre B."/>
            <person name="Newfeld S."/>
            <person name="Nielsen R."/>
            <person name="Noor M.A."/>
            <person name="O'Grady P."/>
            <person name="Pachter L."/>
            <person name="Papaceit M."/>
            <person name="Parisi M.J."/>
            <person name="Parisi M."/>
            <person name="Parts L."/>
            <person name="Pedersen J.S."/>
            <person name="Pesole G."/>
            <person name="Phillippy A.M."/>
            <person name="Ponting C.P."/>
            <person name="Pop M."/>
            <person name="Porcelli D."/>
            <person name="Powell J.R."/>
            <person name="Prohaska S."/>
            <person name="Pruitt K."/>
            <person name="Puig M."/>
            <person name="Quesneville H."/>
            <person name="Ram K.R."/>
            <person name="Rand D."/>
            <person name="Rasmussen M.D."/>
            <person name="Reed L.K."/>
            <person name="Reenan R."/>
            <person name="Reily A."/>
            <person name="Remington K.A."/>
            <person name="Rieger T.T."/>
            <person name="Ritchie M.G."/>
            <person name="Robin C."/>
            <person name="Rogers Y.H."/>
            <person name="Rohde C."/>
            <person name="Rozas J."/>
            <person name="Rubenfield M.J."/>
            <person name="Ruiz A."/>
            <person name="Russo S."/>
            <person name="Salzberg S.L."/>
            <person name="Sanchez-Gracia A."/>
            <person name="Saranga D.J."/>
            <person name="Sato H."/>
            <person name="Schaeffer S.W."/>
            <person name="Schatz M.C."/>
            <person name="Schlenke T."/>
            <person name="Schwartz R."/>
            <person name="Segarra C."/>
            <person name="Singh R.S."/>
            <person name="Sirot L."/>
            <person name="Sirota M."/>
            <person name="Sisneros N.B."/>
            <person name="Smith C.D."/>
            <person name="Smith T.F."/>
            <person name="Spieth J."/>
            <person name="Stage D.E."/>
            <person name="Stark A."/>
            <person name="Stephan W."/>
            <person name="Strausberg R.L."/>
            <person name="Strempel S."/>
            <person name="Sturgill D."/>
            <person name="Sutton G."/>
            <person name="Sutton G.G."/>
            <person name="Tao W."/>
            <person name="Teichmann S."/>
            <person name="Tobari Y.N."/>
            <person name="Tomimura Y."/>
            <person name="Tsolas J.M."/>
            <person name="Valente V.L."/>
            <person name="Venter E."/>
            <person name="Venter J.C."/>
            <person name="Vicario S."/>
            <person name="Vieira F.G."/>
            <person name="Vilella A.J."/>
            <person name="Villasante A."/>
            <person name="Walenz B."/>
            <person name="Wang J."/>
            <person name="Wasserman M."/>
            <person name="Watts T."/>
            <person name="Wilson D."/>
            <person name="Wilson R.K."/>
            <person name="Wing R.A."/>
            <person name="Wolfner M.F."/>
            <person name="Wong A."/>
            <person name="Wong G.K."/>
            <person name="Wu C.I."/>
            <person name="Wu G."/>
            <person name="Yamamoto D."/>
            <person name="Yang H.P."/>
            <person name="Yang S.P."/>
            <person name="Yorke J.A."/>
            <person name="Yoshida K."/>
            <person name="Zdobnov E."/>
            <person name="Zhang P."/>
            <person name="Zhang Y."/>
            <person name="Zimin A.V."/>
            <person name="Baldwin J."/>
            <person name="Abdouelleil A."/>
            <person name="Abdulkadir J."/>
            <person name="Abebe A."/>
            <person name="Abera B."/>
            <person name="Abreu J."/>
            <person name="Acer S.C."/>
            <person name="Aftuck L."/>
            <person name="Alexander A."/>
            <person name="An P."/>
            <person name="Anderson E."/>
            <person name="Anderson S."/>
            <person name="Arachi H."/>
            <person name="Azer M."/>
            <person name="Bachantsang P."/>
            <person name="Barry A."/>
            <person name="Bayul T."/>
            <person name="Berlin A."/>
            <person name="Bessette D."/>
            <person name="Bloom T."/>
            <person name="Blye J."/>
            <person name="Boguslavskiy L."/>
            <person name="Bonnet C."/>
            <person name="Boukhgalter B."/>
            <person name="Bourzgui I."/>
            <person name="Brown A."/>
            <person name="Cahill P."/>
            <person name="Channer S."/>
            <person name="Cheshatsang Y."/>
            <person name="Chuda L."/>
            <person name="Citroen M."/>
            <person name="Collymore A."/>
            <person name="Cooke P."/>
            <person name="Costello M."/>
            <person name="D'Aco K."/>
            <person name="Daza R."/>
            <person name="De Haan G."/>
            <person name="DeGray S."/>
            <person name="DeMaso C."/>
            <person name="Dhargay N."/>
            <person name="Dooley K."/>
            <person name="Dooley E."/>
            <person name="Doricent M."/>
            <person name="Dorje P."/>
            <person name="Dorjee K."/>
            <person name="Dupes A."/>
            <person name="Elong R."/>
            <person name="Falk J."/>
            <person name="Farina A."/>
            <person name="Faro S."/>
            <person name="Ferguson D."/>
            <person name="Fisher S."/>
            <person name="Foley C.D."/>
            <person name="Franke A."/>
            <person name="Friedrich D."/>
            <person name="Gadbois L."/>
            <person name="Gearin G."/>
            <person name="Gearin C.R."/>
            <person name="Giannoukos G."/>
            <person name="Goode T."/>
            <person name="Graham J."/>
            <person name="Grandbois E."/>
            <person name="Grewal S."/>
            <person name="Gyaltsen K."/>
            <person name="Hafez N."/>
            <person name="Hagos B."/>
            <person name="Hall J."/>
            <person name="Henson C."/>
            <person name="Hollinger A."/>
            <person name="Honan T."/>
            <person name="Huard M.D."/>
            <person name="Hughes L."/>
            <person name="Hurhula B."/>
            <person name="Husby M.E."/>
            <person name="Kamat A."/>
            <person name="Kanga B."/>
            <person name="Kashin S."/>
            <person name="Khazanovich D."/>
            <person name="Kisner P."/>
            <person name="Lance K."/>
            <person name="Lara M."/>
            <person name="Lee W."/>
            <person name="Lennon N."/>
            <person name="Letendre F."/>
            <person name="LeVine R."/>
            <person name="Lipovsky A."/>
            <person name="Liu X."/>
            <person name="Liu J."/>
            <person name="Liu S."/>
            <person name="Lokyitsang T."/>
            <person name="Lokyitsang Y."/>
            <person name="Lubonja R."/>
            <person name="Lui A."/>
            <person name="MacDonald P."/>
            <person name="Magnisalis V."/>
            <person name="Maru K."/>
            <person name="Matthews C."/>
            <person name="McCusker W."/>
            <person name="McDonough S."/>
            <person name="Mehta T."/>
            <person name="Meldrim J."/>
            <person name="Meneus L."/>
            <person name="Mihai O."/>
            <person name="Mihalev A."/>
            <person name="Mihova T."/>
            <person name="Mittelman R."/>
            <person name="Mlenga V."/>
            <person name="Montmayeur A."/>
            <person name="Mulrain L."/>
            <person name="Navidi A."/>
            <person name="Naylor J."/>
            <person name="Negash T."/>
            <person name="Nguyen T."/>
            <person name="Nguyen N."/>
            <person name="Nicol R."/>
            <person name="Norbu C."/>
            <person name="Norbu N."/>
            <person name="Novod N."/>
            <person name="O'Neill B."/>
            <person name="Osman S."/>
            <person name="Markiewicz E."/>
            <person name="Oyono O.L."/>
            <person name="Patti C."/>
            <person name="Phunkhang P."/>
            <person name="Pierre F."/>
            <person name="Priest M."/>
            <person name="Raghuraman S."/>
            <person name="Rege F."/>
            <person name="Reyes R."/>
            <person name="Rise C."/>
            <person name="Rogov P."/>
            <person name="Ross K."/>
            <person name="Ryan E."/>
            <person name="Settipalli S."/>
            <person name="Shea T."/>
            <person name="Sherpa N."/>
            <person name="Shi L."/>
            <person name="Shih D."/>
            <person name="Sparrow T."/>
            <person name="Spaulding J."/>
            <person name="Stalker J."/>
            <person name="Stange-Thomann N."/>
            <person name="Stavropoulos S."/>
            <person name="Stone C."/>
            <person name="Strader C."/>
            <person name="Tesfaye S."/>
            <person name="Thomson T."/>
            <person name="Thoulutsang Y."/>
            <person name="Thoulutsang D."/>
            <person name="Topham K."/>
            <person name="Topping I."/>
            <person name="Tsamla T."/>
            <person name="Vassiliev H."/>
            <person name="Vo A."/>
            <person name="Wangchuk T."/>
            <person name="Wangdi T."/>
            <person name="Weiand M."/>
            <person name="Wilkinson J."/>
            <person name="Wilson A."/>
            <person name="Yadav S."/>
            <person name="Young G."/>
            <person name="Yu Q."/>
            <person name="Zembek L."/>
            <person name="Zhong D."/>
            <person name="Zimmer A."/>
            <person name="Zwirko Z."/>
            <person name="Jaffe D.B."/>
            <person name="Alvarez P."/>
            <person name="Brockman W."/>
            <person name="Butler J."/>
            <person name="Chin C."/>
            <person name="Gnerre S."/>
            <person name="Grabherr M."/>
            <person name="Kleber M."/>
            <person name="Mauceli E."/>
            <person name="MacCallum I."/>
        </authorList>
    </citation>
    <scope>NUCLEOTIDE SEQUENCE [LARGE SCALE GENOMIC DNA]</scope>
    <source>
        <strain evidence="3">Rob3c / Tucson 14021-0248.25</strain>
    </source>
</reference>
<feature type="compositionally biased region" description="Acidic residues" evidence="1">
    <location>
        <begin position="55"/>
        <end position="64"/>
    </location>
</feature>
<dbReference type="Proteomes" id="UP000001292">
    <property type="component" value="Unassembled WGS sequence"/>
</dbReference>
<proteinExistence type="predicted"/>
<dbReference type="AlphaFoldDB" id="B4HSL6"/>
<dbReference type="OMA" id="GHLRSYK"/>